<dbReference type="InterPro" id="IPR038903">
    <property type="entry name" value="Allergen_Asp_f_4"/>
</dbReference>
<organism evidence="3 4">
    <name type="scientific">Penicillium olsonii</name>
    <dbReference type="NCBI Taxonomy" id="99116"/>
    <lineage>
        <taxon>Eukaryota</taxon>
        <taxon>Fungi</taxon>
        <taxon>Dikarya</taxon>
        <taxon>Ascomycota</taxon>
        <taxon>Pezizomycotina</taxon>
        <taxon>Eurotiomycetes</taxon>
        <taxon>Eurotiomycetidae</taxon>
        <taxon>Eurotiales</taxon>
        <taxon>Aspergillaceae</taxon>
        <taxon>Penicillium</taxon>
    </lineage>
</organism>
<dbReference type="Pfam" id="PF25312">
    <property type="entry name" value="Allergen_Asp_f_4"/>
    <property type="match status" value="1"/>
</dbReference>
<dbReference type="PANTHER" id="PTHR42039:SF1">
    <property type="entry name" value="PUTATIVE (AFU_ORTHOLOGUE AFUA_3G02940)-RELATED"/>
    <property type="match status" value="1"/>
</dbReference>
<feature type="compositionally biased region" description="Low complexity" evidence="1">
    <location>
        <begin position="114"/>
        <end position="131"/>
    </location>
</feature>
<evidence type="ECO:0000256" key="2">
    <source>
        <dbReference type="SAM" id="SignalP"/>
    </source>
</evidence>
<keyword evidence="4" id="KW-1185">Reference proteome</keyword>
<sequence length="353" mass="37514">RSMHLLVSAVHLTILAMILTVTCVGGHDRGRVESKERLDLNLIIDQLNMTTASEIPQKRGVGTEVVATINGQLVSWTNTWTGRQYPESSGAERSATFSSTVAPATIASGKVDDTSSTSLASIPSSTASSNLSSWTDYPIGDDYVVDGFGAATTGKRVGLQDWDYIGNVGNPWGSNIIQIMEDRASQYKHVVRFENENSKVWYVVLWNSYGPSGGLNGFWSPHKALSFGISPGQSVFVAIDNNSQGGWGAAEGGSLPVNHVGQYASTWGEFDMSNSQNDGLSGWDVSCIVAELANMNVSGMQICNHNGKQCSSITQGAGAVVNAYTSADQGKKDKAVSQPAGPVRLIVKLGWSG</sequence>
<feature type="region of interest" description="Disordered" evidence="1">
    <location>
        <begin position="110"/>
        <end position="131"/>
    </location>
</feature>
<feature type="chain" id="PRO_5040833126" description="Allergen Asp f 4" evidence="2">
    <location>
        <begin position="27"/>
        <end position="353"/>
    </location>
</feature>
<dbReference type="GO" id="GO:0005576">
    <property type="term" value="C:extracellular region"/>
    <property type="evidence" value="ECO:0007669"/>
    <property type="project" value="InterPro"/>
</dbReference>
<evidence type="ECO:0008006" key="5">
    <source>
        <dbReference type="Google" id="ProtNLM"/>
    </source>
</evidence>
<comment type="caution">
    <text evidence="3">The sequence shown here is derived from an EMBL/GenBank/DDBJ whole genome shotgun (WGS) entry which is preliminary data.</text>
</comment>
<keyword evidence="2" id="KW-0732">Signal</keyword>
<dbReference type="Proteomes" id="UP001153618">
    <property type="component" value="Unassembled WGS sequence"/>
</dbReference>
<name>A0A9W4N4Y7_PENOL</name>
<reference evidence="3" key="1">
    <citation type="submission" date="2021-07" db="EMBL/GenBank/DDBJ databases">
        <authorList>
            <person name="Branca A.L. A."/>
        </authorList>
    </citation>
    <scope>NUCLEOTIDE SEQUENCE</scope>
</reference>
<dbReference type="EMBL" id="CAJVOS010000103">
    <property type="protein sequence ID" value="CAG8288360.1"/>
    <property type="molecule type" value="Genomic_DNA"/>
</dbReference>
<evidence type="ECO:0000256" key="1">
    <source>
        <dbReference type="SAM" id="MobiDB-lite"/>
    </source>
</evidence>
<dbReference type="OrthoDB" id="118256at2759"/>
<protein>
    <recommendedName>
        <fullName evidence="5">Allergen Asp f 4</fullName>
    </recommendedName>
</protein>
<proteinExistence type="predicted"/>
<gene>
    <name evidence="3" type="ORF">POLS_LOCUS9630</name>
</gene>
<accession>A0A9W4N4Y7</accession>
<evidence type="ECO:0000313" key="3">
    <source>
        <dbReference type="EMBL" id="CAG8288360.1"/>
    </source>
</evidence>
<dbReference type="PANTHER" id="PTHR42039">
    <property type="entry name" value="PUTATIVE (AFU_ORTHOLOGUE AFUA_3G02940)-RELATED"/>
    <property type="match status" value="1"/>
</dbReference>
<feature type="non-terminal residue" evidence="3">
    <location>
        <position position="1"/>
    </location>
</feature>
<feature type="signal peptide" evidence="2">
    <location>
        <begin position="1"/>
        <end position="26"/>
    </location>
</feature>
<dbReference type="GO" id="GO:0019863">
    <property type="term" value="F:IgE binding"/>
    <property type="evidence" value="ECO:0007669"/>
    <property type="project" value="InterPro"/>
</dbReference>
<dbReference type="AlphaFoldDB" id="A0A9W4N4Y7"/>
<evidence type="ECO:0000313" key="4">
    <source>
        <dbReference type="Proteomes" id="UP001153618"/>
    </source>
</evidence>